<organism evidence="3 4">
    <name type="scientific">Lasiosphaeria hispida</name>
    <dbReference type="NCBI Taxonomy" id="260671"/>
    <lineage>
        <taxon>Eukaryota</taxon>
        <taxon>Fungi</taxon>
        <taxon>Dikarya</taxon>
        <taxon>Ascomycota</taxon>
        <taxon>Pezizomycotina</taxon>
        <taxon>Sordariomycetes</taxon>
        <taxon>Sordariomycetidae</taxon>
        <taxon>Sordariales</taxon>
        <taxon>Lasiosphaeriaceae</taxon>
        <taxon>Lasiosphaeria</taxon>
    </lineage>
</organism>
<name>A0AAJ0M8L5_9PEZI</name>
<evidence type="ECO:0000313" key="4">
    <source>
        <dbReference type="Proteomes" id="UP001275084"/>
    </source>
</evidence>
<dbReference type="GO" id="GO:0008270">
    <property type="term" value="F:zinc ion binding"/>
    <property type="evidence" value="ECO:0007669"/>
    <property type="project" value="InterPro"/>
</dbReference>
<reference evidence="3" key="1">
    <citation type="journal article" date="2023" name="Mol. Phylogenet. Evol.">
        <title>Genome-scale phylogeny and comparative genomics of the fungal order Sordariales.</title>
        <authorList>
            <person name="Hensen N."/>
            <person name="Bonometti L."/>
            <person name="Westerberg I."/>
            <person name="Brannstrom I.O."/>
            <person name="Guillou S."/>
            <person name="Cros-Aarteil S."/>
            <person name="Calhoun S."/>
            <person name="Haridas S."/>
            <person name="Kuo A."/>
            <person name="Mondo S."/>
            <person name="Pangilinan J."/>
            <person name="Riley R."/>
            <person name="LaButti K."/>
            <person name="Andreopoulos B."/>
            <person name="Lipzen A."/>
            <person name="Chen C."/>
            <person name="Yan M."/>
            <person name="Daum C."/>
            <person name="Ng V."/>
            <person name="Clum A."/>
            <person name="Steindorff A."/>
            <person name="Ohm R.A."/>
            <person name="Martin F."/>
            <person name="Silar P."/>
            <person name="Natvig D.O."/>
            <person name="Lalanne C."/>
            <person name="Gautier V."/>
            <person name="Ament-Velasquez S.L."/>
            <person name="Kruys A."/>
            <person name="Hutchinson M.I."/>
            <person name="Powell A.J."/>
            <person name="Barry K."/>
            <person name="Miller A.N."/>
            <person name="Grigoriev I.V."/>
            <person name="Debuchy R."/>
            <person name="Gladieux P."/>
            <person name="Hiltunen Thoren M."/>
            <person name="Johannesson H."/>
        </authorList>
    </citation>
    <scope>NUCLEOTIDE SEQUENCE</scope>
    <source>
        <strain evidence="3">CBS 955.72</strain>
    </source>
</reference>
<feature type="domain" description="Zn(2)-C6 fungal-type" evidence="2">
    <location>
        <begin position="10"/>
        <end position="38"/>
    </location>
</feature>
<evidence type="ECO:0000313" key="3">
    <source>
        <dbReference type="EMBL" id="KAK3341933.1"/>
    </source>
</evidence>
<dbReference type="PANTHER" id="PTHR38111">
    <property type="entry name" value="ZN(2)-C6 FUNGAL-TYPE DOMAIN-CONTAINING PROTEIN-RELATED"/>
    <property type="match status" value="1"/>
</dbReference>
<proteinExistence type="predicted"/>
<evidence type="ECO:0000259" key="2">
    <source>
        <dbReference type="PROSITE" id="PS50048"/>
    </source>
</evidence>
<evidence type="ECO:0000256" key="1">
    <source>
        <dbReference type="ARBA" id="ARBA00023242"/>
    </source>
</evidence>
<accession>A0AAJ0M8L5</accession>
<dbReference type="CDD" id="cd00067">
    <property type="entry name" value="GAL4"/>
    <property type="match status" value="1"/>
</dbReference>
<reference evidence="3" key="2">
    <citation type="submission" date="2023-06" db="EMBL/GenBank/DDBJ databases">
        <authorList>
            <consortium name="Lawrence Berkeley National Laboratory"/>
            <person name="Haridas S."/>
            <person name="Hensen N."/>
            <person name="Bonometti L."/>
            <person name="Westerberg I."/>
            <person name="Brannstrom I.O."/>
            <person name="Guillou S."/>
            <person name="Cros-Aarteil S."/>
            <person name="Calhoun S."/>
            <person name="Kuo A."/>
            <person name="Mondo S."/>
            <person name="Pangilinan J."/>
            <person name="Riley R."/>
            <person name="Labutti K."/>
            <person name="Andreopoulos B."/>
            <person name="Lipzen A."/>
            <person name="Chen C."/>
            <person name="Yanf M."/>
            <person name="Daum C."/>
            <person name="Ng V."/>
            <person name="Clum A."/>
            <person name="Steindorff A."/>
            <person name="Ohm R."/>
            <person name="Martin F."/>
            <person name="Silar P."/>
            <person name="Natvig D."/>
            <person name="Lalanne C."/>
            <person name="Gautier V."/>
            <person name="Ament-Velasquez S.L."/>
            <person name="Kruys A."/>
            <person name="Hutchinson M.I."/>
            <person name="Powell A.J."/>
            <person name="Barry K."/>
            <person name="Miller A.N."/>
            <person name="Grigoriev I.V."/>
            <person name="Debuchy R."/>
            <person name="Gladieux P."/>
            <person name="Thoren M.H."/>
            <person name="Johannesson H."/>
        </authorList>
    </citation>
    <scope>NUCLEOTIDE SEQUENCE</scope>
    <source>
        <strain evidence="3">CBS 955.72</strain>
    </source>
</reference>
<dbReference type="PANTHER" id="PTHR38111:SF11">
    <property type="entry name" value="TRANSCRIPTION FACTOR DOMAIN-CONTAINING PROTEIN-RELATED"/>
    <property type="match status" value="1"/>
</dbReference>
<dbReference type="SUPFAM" id="SSF57701">
    <property type="entry name" value="Zn2/Cys6 DNA-binding domain"/>
    <property type="match status" value="1"/>
</dbReference>
<keyword evidence="4" id="KW-1185">Reference proteome</keyword>
<dbReference type="GO" id="GO:0000981">
    <property type="term" value="F:DNA-binding transcription factor activity, RNA polymerase II-specific"/>
    <property type="evidence" value="ECO:0007669"/>
    <property type="project" value="InterPro"/>
</dbReference>
<dbReference type="Pfam" id="PF00172">
    <property type="entry name" value="Zn_clus"/>
    <property type="match status" value="1"/>
</dbReference>
<dbReference type="PROSITE" id="PS00463">
    <property type="entry name" value="ZN2_CY6_FUNGAL_1"/>
    <property type="match status" value="1"/>
</dbReference>
<dbReference type="SMART" id="SM00066">
    <property type="entry name" value="GAL4"/>
    <property type="match status" value="1"/>
</dbReference>
<dbReference type="InterPro" id="IPR036864">
    <property type="entry name" value="Zn2-C6_fun-type_DNA-bd_sf"/>
</dbReference>
<comment type="caution">
    <text evidence="3">The sequence shown here is derived from an EMBL/GenBank/DDBJ whole genome shotgun (WGS) entry which is preliminary data.</text>
</comment>
<dbReference type="EMBL" id="JAUIQD010000008">
    <property type="protein sequence ID" value="KAK3341933.1"/>
    <property type="molecule type" value="Genomic_DNA"/>
</dbReference>
<sequence>MVGVPGRSKACITCRERRKGCDLARPECARCKKAGLPCAGYPTHRAFVLSTPKGRQIGYKVPADGQTSGSPWNSIYRDPVSSSITGLCLLTRPEEERRSLDLFWEAYFPCGRRIPAIAIRSYTCTWTETAQRLYREDDSLRYILWANCLLVAGRRHGVQWMRRESSKLYGRCLVNLRKSFATTQGAKRNASIATVKLLSMYEASSRQGLGWTTDESQDWQRHHAGELALFMARTPAAHTDGDAHHVFADERVELALSSILWRKGLALSTPEWKNIPWQEIPKDLKDVLVDVLVDIPGLVEDLDRLRRCTDAGIQAHFHLKLVQDCWEHDRQLRAWLGLVHQLTDPGKRVCKDPASPESLVTHIAQVHGMSLYWTSSLVVYSILREASGPEAVLPAHTDPMYYACNLVDAIITLTHPNAGLYGKQSAVPLLEVALLYIAALQPPPQKIRALVKVLKDMKHEWPKDIRAMNITEAGDDTSFGGIKGMQT</sequence>
<dbReference type="InterPro" id="IPR001138">
    <property type="entry name" value="Zn2Cys6_DnaBD"/>
</dbReference>
<dbReference type="PROSITE" id="PS50048">
    <property type="entry name" value="ZN2_CY6_FUNGAL_2"/>
    <property type="match status" value="1"/>
</dbReference>
<dbReference type="InterPro" id="IPR053178">
    <property type="entry name" value="Osmoadaptation_assoc"/>
</dbReference>
<gene>
    <name evidence="3" type="ORF">B0T25DRAFT_465775</name>
</gene>
<dbReference type="Gene3D" id="4.10.240.10">
    <property type="entry name" value="Zn(2)-C6 fungal-type DNA-binding domain"/>
    <property type="match status" value="1"/>
</dbReference>
<keyword evidence="1" id="KW-0539">Nucleus</keyword>
<protein>
    <recommendedName>
        <fullName evidence="2">Zn(2)-C6 fungal-type domain-containing protein</fullName>
    </recommendedName>
</protein>
<dbReference type="Proteomes" id="UP001275084">
    <property type="component" value="Unassembled WGS sequence"/>
</dbReference>
<dbReference type="AlphaFoldDB" id="A0AAJ0M8L5"/>